<organism evidence="1">
    <name type="scientific">Arundo donax</name>
    <name type="common">Giant reed</name>
    <name type="synonym">Donax arundinaceus</name>
    <dbReference type="NCBI Taxonomy" id="35708"/>
    <lineage>
        <taxon>Eukaryota</taxon>
        <taxon>Viridiplantae</taxon>
        <taxon>Streptophyta</taxon>
        <taxon>Embryophyta</taxon>
        <taxon>Tracheophyta</taxon>
        <taxon>Spermatophyta</taxon>
        <taxon>Magnoliopsida</taxon>
        <taxon>Liliopsida</taxon>
        <taxon>Poales</taxon>
        <taxon>Poaceae</taxon>
        <taxon>PACMAD clade</taxon>
        <taxon>Arundinoideae</taxon>
        <taxon>Arundineae</taxon>
        <taxon>Arundo</taxon>
    </lineage>
</organism>
<reference evidence="1" key="1">
    <citation type="submission" date="2014-09" db="EMBL/GenBank/DDBJ databases">
        <authorList>
            <person name="Magalhaes I.L.F."/>
            <person name="Oliveira U."/>
            <person name="Santos F.R."/>
            <person name="Vidigal T.H.D.A."/>
            <person name="Brescovit A.D."/>
            <person name="Santos A.J."/>
        </authorList>
    </citation>
    <scope>NUCLEOTIDE SEQUENCE</scope>
    <source>
        <tissue evidence="1">Shoot tissue taken approximately 20 cm above the soil surface</tissue>
    </source>
</reference>
<reference evidence="1" key="2">
    <citation type="journal article" date="2015" name="Data Brief">
        <title>Shoot transcriptome of the giant reed, Arundo donax.</title>
        <authorList>
            <person name="Barrero R.A."/>
            <person name="Guerrero F.D."/>
            <person name="Moolhuijzen P."/>
            <person name="Goolsby J.A."/>
            <person name="Tidwell J."/>
            <person name="Bellgard S.E."/>
            <person name="Bellgard M.I."/>
        </authorList>
    </citation>
    <scope>NUCLEOTIDE SEQUENCE</scope>
    <source>
        <tissue evidence="1">Shoot tissue taken approximately 20 cm above the soil surface</tissue>
    </source>
</reference>
<evidence type="ECO:0000313" key="1">
    <source>
        <dbReference type="EMBL" id="JAD62263.1"/>
    </source>
</evidence>
<proteinExistence type="predicted"/>
<accession>A0A0A9BJE0</accession>
<protein>
    <submittedName>
        <fullName evidence="1">Uncharacterized protein</fullName>
    </submittedName>
</protein>
<dbReference type="AlphaFoldDB" id="A0A0A9BJE0"/>
<sequence length="46" mass="5638">MSQLCGGTYIWEKRNSGTHDSVVRKVIKRKQYSFLVYREFMRNFYN</sequence>
<name>A0A0A9BJE0_ARUDO</name>
<dbReference type="EMBL" id="GBRH01235632">
    <property type="protein sequence ID" value="JAD62263.1"/>
    <property type="molecule type" value="Transcribed_RNA"/>
</dbReference>